<sequence>MTTNAPASRHPHDDPARPLLTTPFTARTDAREVIAGVDLTGRRAVVTGGASGLGAETVRALAEAGAEVTVAVRRPEAAEPLVREPAAVDGAGPVRTAPLDLSDLTSVDAFVRNWRGPLDILVANAGIMALPERTLTPQGWEMQLATNYLGHFALATGLHPALREAGSARIVVVSSGAHLTAPFDFGDPHFERRPYDPWTAYGQSKSADVLLAAGAHRWAADGITANALNPGYILTGLQRHLDDATMRAFGVMDDEGNLTPLPYYKTPAQGAATSVLLAASPLLEGVTGRYFEDNQEARLVTDEENPTAGVAAHAVDPRAADRLWEYATEALRTR</sequence>
<dbReference type="CDD" id="cd05327">
    <property type="entry name" value="retinol-DH_like_SDR_c_like"/>
    <property type="match status" value="1"/>
</dbReference>
<feature type="region of interest" description="Disordered" evidence="5">
    <location>
        <begin position="1"/>
        <end position="23"/>
    </location>
</feature>
<name>A0AB39LV68_9ACTN</name>
<evidence type="ECO:0000256" key="4">
    <source>
        <dbReference type="ARBA" id="ARBA00071493"/>
    </source>
</evidence>
<dbReference type="GO" id="GO:0016491">
    <property type="term" value="F:oxidoreductase activity"/>
    <property type="evidence" value="ECO:0007669"/>
    <property type="project" value="UniProtKB-KW"/>
</dbReference>
<proteinExistence type="inferred from homology"/>
<evidence type="ECO:0000256" key="5">
    <source>
        <dbReference type="SAM" id="MobiDB-lite"/>
    </source>
</evidence>
<dbReference type="PANTHER" id="PTHR24320">
    <property type="entry name" value="RETINOL DEHYDROGENASE"/>
    <property type="match status" value="1"/>
</dbReference>
<dbReference type="PRINTS" id="PR00081">
    <property type="entry name" value="GDHRDH"/>
</dbReference>
<reference evidence="6" key="1">
    <citation type="submission" date="2024-07" db="EMBL/GenBank/DDBJ databases">
        <authorList>
            <person name="Yu S.T."/>
        </authorList>
    </citation>
    <scope>NUCLEOTIDE SEQUENCE</scope>
    <source>
        <strain evidence="6">R02</strain>
    </source>
</reference>
<dbReference type="InterPro" id="IPR020904">
    <property type="entry name" value="Sc_DH/Rdtase_CS"/>
</dbReference>
<dbReference type="FunFam" id="3.40.50.720:FF:000594">
    <property type="entry name" value="Short-chain oxidoreductase"/>
    <property type="match status" value="1"/>
</dbReference>
<comment type="similarity">
    <text evidence="1">Belongs to the short-chain dehydrogenases/reductases (SDR) family.</text>
</comment>
<dbReference type="EMBL" id="CP163429">
    <property type="protein sequence ID" value="XDP97879.1"/>
    <property type="molecule type" value="Genomic_DNA"/>
</dbReference>
<dbReference type="PROSITE" id="PS00061">
    <property type="entry name" value="ADH_SHORT"/>
    <property type="match status" value="1"/>
</dbReference>
<evidence type="ECO:0000256" key="3">
    <source>
        <dbReference type="ARBA" id="ARBA00023002"/>
    </source>
</evidence>
<evidence type="ECO:0000313" key="6">
    <source>
        <dbReference type="EMBL" id="XDP97879.1"/>
    </source>
</evidence>
<keyword evidence="2" id="KW-0521">NADP</keyword>
<dbReference type="Gene3D" id="3.40.50.720">
    <property type="entry name" value="NAD(P)-binding Rossmann-like Domain"/>
    <property type="match status" value="1"/>
</dbReference>
<dbReference type="Pfam" id="PF00106">
    <property type="entry name" value="adh_short"/>
    <property type="match status" value="1"/>
</dbReference>
<dbReference type="PANTHER" id="PTHR24320:SF282">
    <property type="entry name" value="WW DOMAIN-CONTAINING OXIDOREDUCTASE"/>
    <property type="match status" value="1"/>
</dbReference>
<dbReference type="InterPro" id="IPR036291">
    <property type="entry name" value="NAD(P)-bd_dom_sf"/>
</dbReference>
<protein>
    <recommendedName>
        <fullName evidence="4">Probable oxidoreductase</fullName>
    </recommendedName>
</protein>
<gene>
    <name evidence="6" type="ORF">AB5J57_32035</name>
</gene>
<evidence type="ECO:0000256" key="1">
    <source>
        <dbReference type="ARBA" id="ARBA00006484"/>
    </source>
</evidence>
<dbReference type="InterPro" id="IPR002347">
    <property type="entry name" value="SDR_fam"/>
</dbReference>
<dbReference type="RefSeq" id="WP_369161195.1">
    <property type="nucleotide sequence ID" value="NZ_CP163429.1"/>
</dbReference>
<keyword evidence="3" id="KW-0560">Oxidoreductase</keyword>
<dbReference type="SUPFAM" id="SSF51735">
    <property type="entry name" value="NAD(P)-binding Rossmann-fold domains"/>
    <property type="match status" value="1"/>
</dbReference>
<evidence type="ECO:0000256" key="2">
    <source>
        <dbReference type="ARBA" id="ARBA00022857"/>
    </source>
</evidence>
<accession>A0AB39LV68</accession>
<dbReference type="AlphaFoldDB" id="A0AB39LV68"/>
<organism evidence="6">
    <name type="scientific">Streptomyces sp. R02</name>
    <dbReference type="NCBI Taxonomy" id="3238623"/>
    <lineage>
        <taxon>Bacteria</taxon>
        <taxon>Bacillati</taxon>
        <taxon>Actinomycetota</taxon>
        <taxon>Actinomycetes</taxon>
        <taxon>Kitasatosporales</taxon>
        <taxon>Streptomycetaceae</taxon>
        <taxon>Streptomyces</taxon>
    </lineage>
</organism>